<name>A0A1I1AH41_9CELL</name>
<evidence type="ECO:0000313" key="7">
    <source>
        <dbReference type="EMBL" id="SFB37324.1"/>
    </source>
</evidence>
<sequence>MARTTPDGAPSRSRLPARTTDRAPLSRPVVVEAAIAYIDAQGLPGLTMRSLGQSLGVEAMSLYRYVNGREDLLEAVVDHLVGRLRLDPADELAPADGWQGYLQWLAHGVRALAHDHPNAFPLVATRHPAAPWLRPPLRSLDVVEDFLGALTSRGFSDEAAVAAYRAFSSFLLGHLLLEAASRGASTAPVEEPLDEGDADVPQDDTDLRDYPQTERLRELLSQNHDDEEFEVALESLLDRLDLLVSQ</sequence>
<feature type="domain" description="HTH tetR-type" evidence="6">
    <location>
        <begin position="24"/>
        <end position="84"/>
    </location>
</feature>
<evidence type="ECO:0000256" key="3">
    <source>
        <dbReference type="ARBA" id="ARBA00023163"/>
    </source>
</evidence>
<keyword evidence="3" id="KW-0804">Transcription</keyword>
<evidence type="ECO:0000313" key="8">
    <source>
        <dbReference type="Proteomes" id="UP000199012"/>
    </source>
</evidence>
<dbReference type="SUPFAM" id="SSF48498">
    <property type="entry name" value="Tetracyclin repressor-like, C-terminal domain"/>
    <property type="match status" value="1"/>
</dbReference>
<feature type="DNA-binding region" description="H-T-H motif" evidence="4">
    <location>
        <begin position="47"/>
        <end position="66"/>
    </location>
</feature>
<dbReference type="InterPro" id="IPR001647">
    <property type="entry name" value="HTH_TetR"/>
</dbReference>
<dbReference type="InterPro" id="IPR009057">
    <property type="entry name" value="Homeodomain-like_sf"/>
</dbReference>
<dbReference type="OrthoDB" id="71867at2"/>
<dbReference type="SUPFAM" id="SSF46689">
    <property type="entry name" value="Homeodomain-like"/>
    <property type="match status" value="1"/>
</dbReference>
<proteinExistence type="predicted"/>
<dbReference type="GO" id="GO:0003677">
    <property type="term" value="F:DNA binding"/>
    <property type="evidence" value="ECO:0007669"/>
    <property type="project" value="UniProtKB-UniRule"/>
</dbReference>
<dbReference type="Proteomes" id="UP000199012">
    <property type="component" value="Unassembled WGS sequence"/>
</dbReference>
<feature type="region of interest" description="Disordered" evidence="5">
    <location>
        <begin position="186"/>
        <end position="207"/>
    </location>
</feature>
<dbReference type="Pfam" id="PF02909">
    <property type="entry name" value="TetR_C_1"/>
    <property type="match status" value="1"/>
</dbReference>
<evidence type="ECO:0000259" key="6">
    <source>
        <dbReference type="PROSITE" id="PS50977"/>
    </source>
</evidence>
<accession>A0A1I1AH41</accession>
<dbReference type="PROSITE" id="PS50977">
    <property type="entry name" value="HTH_TETR_2"/>
    <property type="match status" value="1"/>
</dbReference>
<reference evidence="7 8" key="1">
    <citation type="submission" date="2016-10" db="EMBL/GenBank/DDBJ databases">
        <authorList>
            <person name="de Groot N.N."/>
        </authorList>
    </citation>
    <scope>NUCLEOTIDE SEQUENCE [LARGE SCALE GENOMIC DNA]</scope>
    <source>
        <strain evidence="7 8">CGMCC 4.6945</strain>
    </source>
</reference>
<keyword evidence="1" id="KW-0805">Transcription regulation</keyword>
<dbReference type="EMBL" id="FOKA01000018">
    <property type="protein sequence ID" value="SFB37324.1"/>
    <property type="molecule type" value="Genomic_DNA"/>
</dbReference>
<keyword evidence="2 4" id="KW-0238">DNA-binding</keyword>
<dbReference type="Pfam" id="PF00440">
    <property type="entry name" value="TetR_N"/>
    <property type="match status" value="1"/>
</dbReference>
<feature type="region of interest" description="Disordered" evidence="5">
    <location>
        <begin position="1"/>
        <end position="21"/>
    </location>
</feature>
<dbReference type="GO" id="GO:0045892">
    <property type="term" value="P:negative regulation of DNA-templated transcription"/>
    <property type="evidence" value="ECO:0007669"/>
    <property type="project" value="InterPro"/>
</dbReference>
<dbReference type="Gene3D" id="1.10.357.10">
    <property type="entry name" value="Tetracycline Repressor, domain 2"/>
    <property type="match status" value="1"/>
</dbReference>
<evidence type="ECO:0000256" key="1">
    <source>
        <dbReference type="ARBA" id="ARBA00023015"/>
    </source>
</evidence>
<dbReference type="InterPro" id="IPR004111">
    <property type="entry name" value="Repressor_TetR_C"/>
</dbReference>
<gene>
    <name evidence="7" type="ORF">SAMN05421867_11850</name>
</gene>
<evidence type="ECO:0000256" key="4">
    <source>
        <dbReference type="PROSITE-ProRule" id="PRU00335"/>
    </source>
</evidence>
<evidence type="ECO:0000256" key="5">
    <source>
        <dbReference type="SAM" id="MobiDB-lite"/>
    </source>
</evidence>
<organism evidence="7 8">
    <name type="scientific">Cellulomonas marina</name>
    <dbReference type="NCBI Taxonomy" id="988821"/>
    <lineage>
        <taxon>Bacteria</taxon>
        <taxon>Bacillati</taxon>
        <taxon>Actinomycetota</taxon>
        <taxon>Actinomycetes</taxon>
        <taxon>Micrococcales</taxon>
        <taxon>Cellulomonadaceae</taxon>
        <taxon>Cellulomonas</taxon>
    </lineage>
</organism>
<evidence type="ECO:0000256" key="2">
    <source>
        <dbReference type="ARBA" id="ARBA00023125"/>
    </source>
</evidence>
<dbReference type="STRING" id="988821.SAMN05421867_11850"/>
<feature type="compositionally biased region" description="Acidic residues" evidence="5">
    <location>
        <begin position="191"/>
        <end position="204"/>
    </location>
</feature>
<dbReference type="RefSeq" id="WP_090034517.1">
    <property type="nucleotide sequence ID" value="NZ_BONM01000028.1"/>
</dbReference>
<protein>
    <submittedName>
        <fullName evidence="7">DNA-binding transcriptional regulator, AcrR family</fullName>
    </submittedName>
</protein>
<dbReference type="AlphaFoldDB" id="A0A1I1AH41"/>
<keyword evidence="8" id="KW-1185">Reference proteome</keyword>
<dbReference type="InterPro" id="IPR036271">
    <property type="entry name" value="Tet_transcr_reg_TetR-rel_C_sf"/>
</dbReference>
<dbReference type="Gene3D" id="1.10.10.60">
    <property type="entry name" value="Homeodomain-like"/>
    <property type="match status" value="1"/>
</dbReference>